<protein>
    <submittedName>
        <fullName evidence="5">Carbohydrate kinase family protein</fullName>
    </submittedName>
</protein>
<dbReference type="EMBL" id="LAKD02000004">
    <property type="protein sequence ID" value="OPF83812.1"/>
    <property type="molecule type" value="Genomic_DNA"/>
</dbReference>
<keyword evidence="6" id="KW-1185">Reference proteome</keyword>
<dbReference type="InterPro" id="IPR029056">
    <property type="entry name" value="Ribokinase-like"/>
</dbReference>
<dbReference type="OrthoDB" id="9808601at2"/>
<keyword evidence="2 5" id="KW-0418">Kinase</keyword>
<evidence type="ECO:0000256" key="1">
    <source>
        <dbReference type="ARBA" id="ARBA00022679"/>
    </source>
</evidence>
<dbReference type="AlphaFoldDB" id="A0A1V4DBT5"/>
<dbReference type="GO" id="GO:0016301">
    <property type="term" value="F:kinase activity"/>
    <property type="evidence" value="ECO:0007669"/>
    <property type="project" value="UniProtKB-KW"/>
</dbReference>
<dbReference type="InterPro" id="IPR011611">
    <property type="entry name" value="PfkB_dom"/>
</dbReference>
<dbReference type="PANTHER" id="PTHR10584">
    <property type="entry name" value="SUGAR KINASE"/>
    <property type="match status" value="1"/>
</dbReference>
<keyword evidence="1" id="KW-0808">Transferase</keyword>
<name>A0A1V4DBT5_9ACTN</name>
<dbReference type="Pfam" id="PF00294">
    <property type="entry name" value="PfkB"/>
    <property type="match status" value="1"/>
</dbReference>
<reference evidence="5" key="1">
    <citation type="submission" date="2016-12" db="EMBL/GenBank/DDBJ databases">
        <title>Genome sequence of Streptomyces antioxidans MUSC 164.</title>
        <authorList>
            <person name="Lee L.-H."/>
            <person name="Ser H.-L."/>
        </authorList>
    </citation>
    <scope>NUCLEOTIDE SEQUENCE [LARGE SCALE GENOMIC DNA]</scope>
    <source>
        <strain evidence="5">MUSC 164</strain>
    </source>
</reference>
<gene>
    <name evidence="5" type="ORF">VT50_0203230</name>
</gene>
<accession>A0A1V4DBT5</accession>
<comment type="caution">
    <text evidence="5">The sequence shown here is derived from an EMBL/GenBank/DDBJ whole genome shotgun (WGS) entry which is preliminary data.</text>
</comment>
<dbReference type="SUPFAM" id="SSF53613">
    <property type="entry name" value="Ribokinase-like"/>
    <property type="match status" value="1"/>
</dbReference>
<dbReference type="GO" id="GO:0005829">
    <property type="term" value="C:cytosol"/>
    <property type="evidence" value="ECO:0007669"/>
    <property type="project" value="TreeGrafter"/>
</dbReference>
<feature type="region of interest" description="Disordered" evidence="3">
    <location>
        <begin position="297"/>
        <end position="347"/>
    </location>
</feature>
<proteinExistence type="predicted"/>
<evidence type="ECO:0000256" key="2">
    <source>
        <dbReference type="ARBA" id="ARBA00022777"/>
    </source>
</evidence>
<feature type="domain" description="Carbohydrate kinase PfkB" evidence="4">
    <location>
        <begin position="2"/>
        <end position="289"/>
    </location>
</feature>
<evidence type="ECO:0000259" key="4">
    <source>
        <dbReference type="Pfam" id="PF00294"/>
    </source>
</evidence>
<dbReference type="PANTHER" id="PTHR10584:SF157">
    <property type="entry name" value="SULFOFRUCTOSE KINASE"/>
    <property type="match status" value="1"/>
</dbReference>
<sequence length="347" mass="35394">MIVFCGYANIDLTVGVPVLPAPGDRVQATAIRHGHGGMAANASAAAARTGADAWFAGVVGPEPRSTAFLAALAADGVRTDWTARTGTLTTAVVLLTPDGERAVISQDDELDARHITRTVRAACEAGADWLYLDGYRFPGAAAALAEAAADAPPGVPGPGLVVDLDGCDRAEALRAALSAADHAVVGRPLAVALLGGEAALARAAAEHDVHLVVTDGARGWTLLTPAGERHDGRAIEVDTVDATGAGDCFTGAYCAELDRGRSALEAARFAAVAAGLSCTRPGARDGLPDRRAIDSWLAAHPTSGAPEAEATETETRGPGTPDPATPQPGALEPTRPQEDKESRCARK</sequence>
<dbReference type="RefSeq" id="WP_063893278.1">
    <property type="nucleotide sequence ID" value="NZ_LAKD02000004.1"/>
</dbReference>
<evidence type="ECO:0000313" key="5">
    <source>
        <dbReference type="EMBL" id="OPF83812.1"/>
    </source>
</evidence>
<dbReference type="GO" id="GO:0006796">
    <property type="term" value="P:phosphate-containing compound metabolic process"/>
    <property type="evidence" value="ECO:0007669"/>
    <property type="project" value="UniProtKB-ARBA"/>
</dbReference>
<evidence type="ECO:0000256" key="3">
    <source>
        <dbReference type="SAM" id="MobiDB-lite"/>
    </source>
</evidence>
<organism evidence="5 6">
    <name type="scientific">Streptomyces antioxidans</name>
    <dbReference type="NCBI Taxonomy" id="1507734"/>
    <lineage>
        <taxon>Bacteria</taxon>
        <taxon>Bacillati</taxon>
        <taxon>Actinomycetota</taxon>
        <taxon>Actinomycetes</taxon>
        <taxon>Kitasatosporales</taxon>
        <taxon>Streptomycetaceae</taxon>
        <taxon>Streptomyces</taxon>
    </lineage>
</organism>
<dbReference type="PRINTS" id="PR00990">
    <property type="entry name" value="RIBOKINASE"/>
</dbReference>
<dbReference type="Gene3D" id="3.40.1190.20">
    <property type="match status" value="1"/>
</dbReference>
<feature type="compositionally biased region" description="Basic and acidic residues" evidence="3">
    <location>
        <begin position="335"/>
        <end position="347"/>
    </location>
</feature>
<dbReference type="Proteomes" id="UP000033615">
    <property type="component" value="Unassembled WGS sequence"/>
</dbReference>
<dbReference type="InterPro" id="IPR002139">
    <property type="entry name" value="Ribo/fructo_kinase"/>
</dbReference>
<evidence type="ECO:0000313" key="6">
    <source>
        <dbReference type="Proteomes" id="UP000033615"/>
    </source>
</evidence>